<protein>
    <submittedName>
        <fullName evidence="2">Uncharacterized protein</fullName>
    </submittedName>
</protein>
<dbReference type="EMBL" id="ML977510">
    <property type="protein sequence ID" value="KAF2127564.1"/>
    <property type="molecule type" value="Genomic_DNA"/>
</dbReference>
<keyword evidence="3" id="KW-1185">Reference proteome</keyword>
<feature type="compositionally biased region" description="Polar residues" evidence="1">
    <location>
        <begin position="24"/>
        <end position="45"/>
    </location>
</feature>
<reference evidence="2" key="1">
    <citation type="journal article" date="2020" name="Stud. Mycol.">
        <title>101 Dothideomycetes genomes: a test case for predicting lifestyles and emergence of pathogens.</title>
        <authorList>
            <person name="Haridas S."/>
            <person name="Albert R."/>
            <person name="Binder M."/>
            <person name="Bloem J."/>
            <person name="Labutti K."/>
            <person name="Salamov A."/>
            <person name="Andreopoulos B."/>
            <person name="Baker S."/>
            <person name="Barry K."/>
            <person name="Bills G."/>
            <person name="Bluhm B."/>
            <person name="Cannon C."/>
            <person name="Castanera R."/>
            <person name="Culley D."/>
            <person name="Daum C."/>
            <person name="Ezra D."/>
            <person name="Gonzalez J."/>
            <person name="Henrissat B."/>
            <person name="Kuo A."/>
            <person name="Liang C."/>
            <person name="Lipzen A."/>
            <person name="Lutzoni F."/>
            <person name="Magnuson J."/>
            <person name="Mondo S."/>
            <person name="Nolan M."/>
            <person name="Ohm R."/>
            <person name="Pangilinan J."/>
            <person name="Park H.-J."/>
            <person name="Ramirez L."/>
            <person name="Alfaro M."/>
            <person name="Sun H."/>
            <person name="Tritt A."/>
            <person name="Yoshinaga Y."/>
            <person name="Zwiers L.-H."/>
            <person name="Turgeon B."/>
            <person name="Goodwin S."/>
            <person name="Spatafora J."/>
            <person name="Crous P."/>
            <person name="Grigoriev I."/>
        </authorList>
    </citation>
    <scope>NUCLEOTIDE SEQUENCE</scope>
    <source>
        <strain evidence="2">CBS 119687</strain>
    </source>
</reference>
<proteinExistence type="predicted"/>
<sequence length="202" mass="22267">MKVMPSHLAVQNSVGTDVHQALDSRTCSPMNSRSSGQPQISKSPTAHSHQCASSSQHAASEIDVVHVLSYNDVVPTHSRSVDSGLTHRLESPANPNFGYLHQDDERNDVPTEDFGAYDYLQYASSYQPNNYATEVEDFNYHGVTFGHRAESYPEEISVYHPSCFPVFMNPEAFVAEVASDPILRGVLEALSTSLNMHRSPQG</sequence>
<gene>
    <name evidence="2" type="ORF">P153DRAFT_387306</name>
</gene>
<feature type="compositionally biased region" description="Low complexity" evidence="1">
    <location>
        <begin position="46"/>
        <end position="55"/>
    </location>
</feature>
<evidence type="ECO:0000256" key="1">
    <source>
        <dbReference type="SAM" id="MobiDB-lite"/>
    </source>
</evidence>
<evidence type="ECO:0000313" key="2">
    <source>
        <dbReference type="EMBL" id="KAF2127564.1"/>
    </source>
</evidence>
<accession>A0A6A6A8Z4</accession>
<evidence type="ECO:0000313" key="3">
    <source>
        <dbReference type="Proteomes" id="UP000799771"/>
    </source>
</evidence>
<dbReference type="AlphaFoldDB" id="A0A6A6A8Z4"/>
<name>A0A6A6A8Z4_9PLEO</name>
<dbReference type="GeneID" id="54411060"/>
<organism evidence="2 3">
    <name type="scientific">Dothidotthia symphoricarpi CBS 119687</name>
    <dbReference type="NCBI Taxonomy" id="1392245"/>
    <lineage>
        <taxon>Eukaryota</taxon>
        <taxon>Fungi</taxon>
        <taxon>Dikarya</taxon>
        <taxon>Ascomycota</taxon>
        <taxon>Pezizomycotina</taxon>
        <taxon>Dothideomycetes</taxon>
        <taxon>Pleosporomycetidae</taxon>
        <taxon>Pleosporales</taxon>
        <taxon>Dothidotthiaceae</taxon>
        <taxon>Dothidotthia</taxon>
    </lineage>
</organism>
<dbReference type="RefSeq" id="XP_033521953.1">
    <property type="nucleotide sequence ID" value="XM_033670628.1"/>
</dbReference>
<feature type="region of interest" description="Disordered" evidence="1">
    <location>
        <begin position="24"/>
        <end position="55"/>
    </location>
</feature>
<dbReference type="Proteomes" id="UP000799771">
    <property type="component" value="Unassembled WGS sequence"/>
</dbReference>